<evidence type="ECO:0000256" key="5">
    <source>
        <dbReference type="HAMAP-Rule" id="MF_00651"/>
    </source>
</evidence>
<comment type="function">
    <text evidence="5">Could be a nuclease involved in processing of the 5'-end of pre-16S rRNA.</text>
</comment>
<keyword evidence="2 5" id="KW-0690">Ribosome biogenesis</keyword>
<accession>D7DNM0</accession>
<dbReference type="EMBL" id="CP002056">
    <property type="protein sequence ID" value="ADI29037.1"/>
    <property type="molecule type" value="Genomic_DNA"/>
</dbReference>
<dbReference type="AlphaFoldDB" id="D7DNM0"/>
<dbReference type="Proteomes" id="UP000000383">
    <property type="component" value="Chromosome"/>
</dbReference>
<protein>
    <recommendedName>
        <fullName evidence="5">Putative pre-16S rRNA nuclease</fullName>
        <ecNumber evidence="5">3.1.-.-</ecNumber>
    </recommendedName>
</protein>
<dbReference type="OrthoDB" id="9796140at2"/>
<dbReference type="GO" id="GO:0016788">
    <property type="term" value="F:hydrolase activity, acting on ester bonds"/>
    <property type="evidence" value="ECO:0007669"/>
    <property type="project" value="UniProtKB-UniRule"/>
</dbReference>
<sequence>MANVVNAKPATHGQLIDNESVYDAKIVLASTVLCFDFGEQRIGVAVGEHLLASANPLVTIDNESNEVRFEAISKLVKEWQPKLLIVGLPLSLDGAETSVTQLCKKFARRLNGRFNLPVVLIDERYSSVEASDLLNQSGIKGRAQKEMLDQVAAQTILQSYFSGL</sequence>
<reference evidence="8" key="1">
    <citation type="submission" date="2010-05" db="EMBL/GenBank/DDBJ databases">
        <title>Complete sequence of Methylotenera sp. 301.</title>
        <authorList>
            <person name="Lucas S."/>
            <person name="Copeland A."/>
            <person name="Lapidus A."/>
            <person name="Cheng J.-F."/>
            <person name="Bruce D."/>
            <person name="Goodwin L."/>
            <person name="Pitluck S."/>
            <person name="Clum A."/>
            <person name="Land M."/>
            <person name="Hauser L."/>
            <person name="Kyrpides N."/>
            <person name="Ivanova N."/>
            <person name="Chistoservova L."/>
            <person name="Kalyuzhnaya M."/>
            <person name="Woyke T."/>
        </authorList>
    </citation>
    <scope>NUCLEOTIDE SEQUENCE [LARGE SCALE GENOMIC DNA]</scope>
    <source>
        <strain evidence="8">301</strain>
    </source>
</reference>
<feature type="domain" description="YqgF/RNase H-like" evidence="6">
    <location>
        <begin position="30"/>
        <end position="130"/>
    </location>
</feature>
<dbReference type="InterPro" id="IPR037027">
    <property type="entry name" value="YqgF/RNaseH-like_dom_sf"/>
</dbReference>
<evidence type="ECO:0000313" key="7">
    <source>
        <dbReference type="EMBL" id="ADI29037.1"/>
    </source>
</evidence>
<dbReference type="HAMAP" id="MF_00651">
    <property type="entry name" value="Nuclease_YqgF"/>
    <property type="match status" value="1"/>
</dbReference>
<dbReference type="eggNOG" id="COG0816">
    <property type="taxonomic scope" value="Bacteria"/>
</dbReference>
<dbReference type="PANTHER" id="PTHR33317:SF4">
    <property type="entry name" value="POLYNUCLEOTIDYL TRANSFERASE, RIBONUCLEASE H-LIKE SUPERFAMILY PROTEIN"/>
    <property type="match status" value="1"/>
</dbReference>
<dbReference type="Gene3D" id="3.30.420.140">
    <property type="entry name" value="YqgF/RNase H-like domain"/>
    <property type="match status" value="1"/>
</dbReference>
<keyword evidence="4 5" id="KW-0378">Hydrolase</keyword>
<dbReference type="GO" id="GO:0000967">
    <property type="term" value="P:rRNA 5'-end processing"/>
    <property type="evidence" value="ECO:0007669"/>
    <property type="project" value="UniProtKB-UniRule"/>
</dbReference>
<comment type="similarity">
    <text evidence="5">Belongs to the YqgF HJR family.</text>
</comment>
<dbReference type="GO" id="GO:0005829">
    <property type="term" value="C:cytosol"/>
    <property type="evidence" value="ECO:0007669"/>
    <property type="project" value="TreeGrafter"/>
</dbReference>
<dbReference type="PANTHER" id="PTHR33317">
    <property type="entry name" value="POLYNUCLEOTIDYL TRANSFERASE, RIBONUCLEASE H-LIKE SUPERFAMILY PROTEIN"/>
    <property type="match status" value="1"/>
</dbReference>
<organism evidence="7 8">
    <name type="scientific">Methylotenera versatilis (strain 301)</name>
    <dbReference type="NCBI Taxonomy" id="666681"/>
    <lineage>
        <taxon>Bacteria</taxon>
        <taxon>Pseudomonadati</taxon>
        <taxon>Pseudomonadota</taxon>
        <taxon>Betaproteobacteria</taxon>
        <taxon>Nitrosomonadales</taxon>
        <taxon>Methylophilaceae</taxon>
        <taxon>Methylotenera</taxon>
    </lineage>
</organism>
<gene>
    <name evidence="7" type="ordered locus">M301_0653</name>
</gene>
<dbReference type="CDD" id="cd16964">
    <property type="entry name" value="YqgF"/>
    <property type="match status" value="1"/>
</dbReference>
<reference evidence="7 8" key="2">
    <citation type="journal article" date="2011" name="J. Bacteriol.">
        <title>Genomes of three methylotrophs from a single niche uncover genetic and metabolic divergence of Methylophilaceae.</title>
        <authorList>
            <person name="Lapidus A."/>
            <person name="Clum A."/>
            <person name="Labutti K."/>
            <person name="Kaluzhnaya M.G."/>
            <person name="Lim S."/>
            <person name="Beck D.A."/>
            <person name="Glavina Del Rio T."/>
            <person name="Nolan M."/>
            <person name="Mavromatis K."/>
            <person name="Huntemann M."/>
            <person name="Lucas S."/>
            <person name="Lidstrom M.E."/>
            <person name="Ivanova N."/>
            <person name="Chistoserdova L."/>
        </authorList>
    </citation>
    <scope>NUCLEOTIDE SEQUENCE [LARGE SCALE GENOMIC DNA]</scope>
    <source>
        <strain evidence="7 8">301</strain>
    </source>
</reference>
<evidence type="ECO:0000313" key="8">
    <source>
        <dbReference type="Proteomes" id="UP000000383"/>
    </source>
</evidence>
<dbReference type="STRING" id="666681.M301_0653"/>
<dbReference type="SUPFAM" id="SSF53098">
    <property type="entry name" value="Ribonuclease H-like"/>
    <property type="match status" value="1"/>
</dbReference>
<dbReference type="NCBIfam" id="TIGR00250">
    <property type="entry name" value="RNAse_H_YqgF"/>
    <property type="match status" value="1"/>
</dbReference>
<keyword evidence="3 5" id="KW-0540">Nuclease</keyword>
<dbReference type="HOGENOM" id="CLU_098240_3_2_4"/>
<dbReference type="EC" id="3.1.-.-" evidence="5"/>
<keyword evidence="8" id="KW-1185">Reference proteome</keyword>
<keyword evidence="1 5" id="KW-0963">Cytoplasm</keyword>
<dbReference type="RefSeq" id="WP_013147353.1">
    <property type="nucleotide sequence ID" value="NC_014207.1"/>
</dbReference>
<dbReference type="KEGG" id="meh:M301_0653"/>
<proteinExistence type="inferred from homology"/>
<name>D7DNM0_METV0</name>
<evidence type="ECO:0000259" key="6">
    <source>
        <dbReference type="SMART" id="SM00732"/>
    </source>
</evidence>
<dbReference type="InterPro" id="IPR012337">
    <property type="entry name" value="RNaseH-like_sf"/>
</dbReference>
<evidence type="ECO:0000256" key="2">
    <source>
        <dbReference type="ARBA" id="ARBA00022517"/>
    </source>
</evidence>
<dbReference type="GO" id="GO:0004518">
    <property type="term" value="F:nuclease activity"/>
    <property type="evidence" value="ECO:0007669"/>
    <property type="project" value="UniProtKB-KW"/>
</dbReference>
<evidence type="ECO:0000256" key="1">
    <source>
        <dbReference type="ARBA" id="ARBA00022490"/>
    </source>
</evidence>
<evidence type="ECO:0000256" key="4">
    <source>
        <dbReference type="ARBA" id="ARBA00022801"/>
    </source>
</evidence>
<dbReference type="SMART" id="SM00732">
    <property type="entry name" value="YqgFc"/>
    <property type="match status" value="1"/>
</dbReference>
<comment type="subcellular location">
    <subcellularLocation>
        <location evidence="5">Cytoplasm</location>
    </subcellularLocation>
</comment>
<dbReference type="InterPro" id="IPR005227">
    <property type="entry name" value="YqgF"/>
</dbReference>
<dbReference type="InterPro" id="IPR006641">
    <property type="entry name" value="YqgF/RNaseH-like_dom"/>
</dbReference>
<evidence type="ECO:0000256" key="3">
    <source>
        <dbReference type="ARBA" id="ARBA00022722"/>
    </source>
</evidence>
<dbReference type="Pfam" id="PF03652">
    <property type="entry name" value="RuvX"/>
    <property type="match status" value="1"/>
</dbReference>